<protein>
    <submittedName>
        <fullName evidence="3">WYL domain-containing protein</fullName>
    </submittedName>
</protein>
<keyword evidence="4" id="KW-1185">Reference proteome</keyword>
<evidence type="ECO:0000259" key="2">
    <source>
        <dbReference type="Pfam" id="PF25583"/>
    </source>
</evidence>
<dbReference type="Pfam" id="PF25583">
    <property type="entry name" value="WCX"/>
    <property type="match status" value="1"/>
</dbReference>
<dbReference type="Proteomes" id="UP000309561">
    <property type="component" value="Unassembled WGS sequence"/>
</dbReference>
<proteinExistence type="predicted"/>
<dbReference type="PROSITE" id="PS52050">
    <property type="entry name" value="WYL"/>
    <property type="match status" value="1"/>
</dbReference>
<evidence type="ECO:0000259" key="1">
    <source>
        <dbReference type="Pfam" id="PF13280"/>
    </source>
</evidence>
<sequence>MGHLLLSMSKKKRGKTEMTNQTARVLELLKRFNDGKKVCIDKLREEADLEGSTNLWYQEAYKDKKKNTKKEVNILNAVSDKTIRRDLDVIKLIFPESFELIRGDKGCYKAITKKAFENFLTPETISMMAQVYNVAQKSNLFANIDLCDSDKRLLESQLKKSKDCYMFIDKPYENKKSDYQLFKEMENAIHHQQHLMVKYGVNDKTEVMDVKPYKILFINQNFYLVCEVVDSQYELTQLRVSNIAEVQMVPKQFHKNYEIEDFIKEIQTPFSTYRSGYKKHMIDVVVEVKKEKARFFKAKNALPSQRIVEQKPDGDLVLSFRVTQELEIEELIKKWLPHIRVIEPLSLKEKIENELREYILPE</sequence>
<dbReference type="InterPro" id="IPR026881">
    <property type="entry name" value="WYL_dom"/>
</dbReference>
<dbReference type="PANTHER" id="PTHR34580">
    <property type="match status" value="1"/>
</dbReference>
<reference evidence="3 4" key="1">
    <citation type="submission" date="2019-04" db="EMBL/GenBank/DDBJ databases">
        <title>Sulfurimonas crateris sp. nov. a facultative anaerobic sulfur-oxidizing chemolithautotrophic bacterium isolated from a terrestrial mud vulcano.</title>
        <authorList>
            <person name="Ratnikova N.M."/>
            <person name="Slobodkin A.I."/>
            <person name="Merkel A.Y."/>
            <person name="Novikov A."/>
            <person name="Bonch-Osmolovskaya E.A."/>
            <person name="Slobodkina G.B."/>
        </authorList>
    </citation>
    <scope>NUCLEOTIDE SEQUENCE [LARGE SCALE GENOMIC DNA]</scope>
    <source>
        <strain evidence="3 4">SN118</strain>
    </source>
</reference>
<name>A0A4U2Z4G0_9BACT</name>
<dbReference type="Pfam" id="PF13280">
    <property type="entry name" value="WYL"/>
    <property type="match status" value="1"/>
</dbReference>
<feature type="domain" description="WCX" evidence="2">
    <location>
        <begin position="282"/>
        <end position="358"/>
    </location>
</feature>
<dbReference type="AlphaFoldDB" id="A0A4U2Z4G0"/>
<dbReference type="PANTHER" id="PTHR34580:SF1">
    <property type="entry name" value="PROTEIN PAFC"/>
    <property type="match status" value="1"/>
</dbReference>
<gene>
    <name evidence="3" type="ORF">FCU45_08690</name>
</gene>
<dbReference type="InterPro" id="IPR051534">
    <property type="entry name" value="CBASS_pafABC_assoc_protein"/>
</dbReference>
<evidence type="ECO:0000313" key="4">
    <source>
        <dbReference type="Proteomes" id="UP000309561"/>
    </source>
</evidence>
<comment type="caution">
    <text evidence="3">The sequence shown here is derived from an EMBL/GenBank/DDBJ whole genome shotgun (WGS) entry which is preliminary data.</text>
</comment>
<dbReference type="EMBL" id="SZPX01000006">
    <property type="protein sequence ID" value="TKI69028.1"/>
    <property type="molecule type" value="Genomic_DNA"/>
</dbReference>
<dbReference type="OrthoDB" id="6521217at2"/>
<evidence type="ECO:0000313" key="3">
    <source>
        <dbReference type="EMBL" id="TKI69028.1"/>
    </source>
</evidence>
<organism evidence="3 4">
    <name type="scientific">Sulfurimonas crateris</name>
    <dbReference type="NCBI Taxonomy" id="2574727"/>
    <lineage>
        <taxon>Bacteria</taxon>
        <taxon>Pseudomonadati</taxon>
        <taxon>Campylobacterota</taxon>
        <taxon>Epsilonproteobacteria</taxon>
        <taxon>Campylobacterales</taxon>
        <taxon>Sulfurimonadaceae</taxon>
        <taxon>Sulfurimonas</taxon>
    </lineage>
</organism>
<dbReference type="InterPro" id="IPR057727">
    <property type="entry name" value="WCX_dom"/>
</dbReference>
<accession>A0A4U2Z4G0</accession>
<feature type="domain" description="WYL" evidence="1">
    <location>
        <begin position="181"/>
        <end position="248"/>
    </location>
</feature>